<dbReference type="AlphaFoldDB" id="A0A854DS28"/>
<proteinExistence type="predicted"/>
<organism evidence="1">
    <name type="scientific">Xanthomonas oryzae pv. oryzae</name>
    <dbReference type="NCBI Taxonomy" id="64187"/>
    <lineage>
        <taxon>Bacteria</taxon>
        <taxon>Pseudomonadati</taxon>
        <taxon>Pseudomonadota</taxon>
        <taxon>Gammaproteobacteria</taxon>
        <taxon>Lysobacterales</taxon>
        <taxon>Lysobacteraceae</taxon>
        <taxon>Xanthomonas</taxon>
    </lineage>
</organism>
<accession>A0A854DS28</accession>
<dbReference type="EMBL" id="JXEA01000049">
    <property type="protein sequence ID" value="OLG93573.1"/>
    <property type="molecule type" value="Genomic_DNA"/>
</dbReference>
<gene>
    <name evidence="1" type="ORF">BXO512_04360</name>
</gene>
<protein>
    <submittedName>
        <fullName evidence="1">Uncharacterized protein</fullName>
    </submittedName>
</protein>
<name>A0A854DS28_XANOO</name>
<reference evidence="1" key="1">
    <citation type="submission" date="2015-01" db="EMBL/GenBank/DDBJ databases">
        <title>Population genomics of rice bacterial leaf blight strains from India.</title>
        <authorList>
            <person name="Midha S."/>
            <person name="Anil M.G."/>
            <person name="Mishra D."/>
            <person name="Brahma K."/>
            <person name="Laha G.S."/>
            <person name="Sundaram R.M."/>
            <person name="Sonti R.V."/>
            <person name="Patil P.B."/>
        </authorList>
    </citation>
    <scope>NUCLEOTIDE SEQUENCE</scope>
    <source>
        <strain evidence="1">BXO512</strain>
    </source>
</reference>
<sequence>MVHTTSGDSSVSKMPLPPACHCAKTASTMRLLQAGSGCSAQVSADAVSFDVAPTLPANAAATSSAAAAMAERLVMAARW</sequence>
<comment type="caution">
    <text evidence="1">The sequence shown here is derived from an EMBL/GenBank/DDBJ whole genome shotgun (WGS) entry which is preliminary data.</text>
</comment>
<evidence type="ECO:0000313" key="1">
    <source>
        <dbReference type="EMBL" id="OLG93573.1"/>
    </source>
</evidence>